<organism evidence="1 2">
    <name type="scientific">Lactobacillus gigeriorum DSM 23908 = CRBIP 24.85</name>
    <dbReference type="NCBI Taxonomy" id="1423751"/>
    <lineage>
        <taxon>Bacteria</taxon>
        <taxon>Bacillati</taxon>
        <taxon>Bacillota</taxon>
        <taxon>Bacilli</taxon>
        <taxon>Lactobacillales</taxon>
        <taxon>Lactobacillaceae</taxon>
        <taxon>Lactobacillus</taxon>
    </lineage>
</organism>
<reference evidence="1 2" key="1">
    <citation type="submission" date="2012-06" db="EMBL/GenBank/DDBJ databases">
        <title>Draft genome sequence of Lactobacillus gigeriorum CRBIP 24.85T, isolated from chicken crop.</title>
        <authorList>
            <person name="Cousin S."/>
            <person name="Ma L."/>
            <person name="Creno S."/>
            <person name="Clermont D."/>
            <person name="Loux V."/>
            <person name="Bizet C."/>
            <person name="Bouchier C."/>
        </authorList>
    </citation>
    <scope>NUCLEOTIDE SEQUENCE [LARGE SCALE GENOMIC DNA]</scope>
    <source>
        <strain evidence="2">CRBIP 24.85T</strain>
    </source>
</reference>
<proteinExistence type="predicted"/>
<evidence type="ECO:0000313" key="2">
    <source>
        <dbReference type="Proteomes" id="UP000009326"/>
    </source>
</evidence>
<dbReference type="AlphaFoldDB" id="I7LFI4"/>
<dbReference type="EMBL" id="CAKC01000033">
    <property type="protein sequence ID" value="CCI86698.1"/>
    <property type="molecule type" value="Genomic_DNA"/>
</dbReference>
<gene>
    <name evidence="1" type="ORF">BN52_09030</name>
</gene>
<protein>
    <submittedName>
        <fullName evidence="1">Uncharacterized protein</fullName>
    </submittedName>
</protein>
<dbReference type="Proteomes" id="UP000009326">
    <property type="component" value="Unassembled WGS sequence"/>
</dbReference>
<evidence type="ECO:0000313" key="1">
    <source>
        <dbReference type="EMBL" id="CCI86698.1"/>
    </source>
</evidence>
<name>I7LFI4_9LACO</name>
<comment type="caution">
    <text evidence="1">The sequence shown here is derived from an EMBL/GenBank/DDBJ whole genome shotgun (WGS) entry which is preliminary data.</text>
</comment>
<dbReference type="RefSeq" id="WP_008472719.1">
    <property type="nucleotide sequence ID" value="NZ_CAKC01000033.1"/>
</dbReference>
<accession>I7LFI4</accession>
<sequence length="76" mass="9166">MKHGFLVKLVDKETILLTDTDYDWEIYNKADNCFIQGYGIEDYNPFMSFSQRDVKELYINLDNILYVKQVKYELKK</sequence>